<evidence type="ECO:0000313" key="3">
    <source>
        <dbReference type="EMBL" id="CAA7013972.1"/>
    </source>
</evidence>
<dbReference type="EMBL" id="CACVBM020000077">
    <property type="protein sequence ID" value="CAA7013972.1"/>
    <property type="molecule type" value="Genomic_DNA"/>
</dbReference>
<dbReference type="InterPro" id="IPR000477">
    <property type="entry name" value="RT_dom"/>
</dbReference>
<dbReference type="AlphaFoldDB" id="A0A6D2HFH4"/>
<dbReference type="PANTHER" id="PTHR46890:SF48">
    <property type="entry name" value="RNA-DIRECTED DNA POLYMERASE"/>
    <property type="match status" value="1"/>
</dbReference>
<evidence type="ECO:0000313" key="2">
    <source>
        <dbReference type="EMBL" id="CAA7013327.1"/>
    </source>
</evidence>
<keyword evidence="4" id="KW-1185">Reference proteome</keyword>
<proteinExistence type="predicted"/>
<dbReference type="CDD" id="cd01650">
    <property type="entry name" value="RT_nLTR_like"/>
    <property type="match status" value="1"/>
</dbReference>
<dbReference type="Pfam" id="PF00078">
    <property type="entry name" value="RVT_1"/>
    <property type="match status" value="1"/>
</dbReference>
<sequence length="831" mass="94513">MTVHRLEELRKKHAPDIIFLMETKNPEDIITNLLSSLNLESRFFVPPHSPGGGGLALFWRNDIDLEVLLSCNNFIDTSISYKNKTFAATFVYGEPDHTKRRNVWNEITNLAFSREEPWFLTGDFNDIIENSEKNGGPARTEGSFCDFRAFISQNDLYDIQHSGNSFSWRGMRYTHLVHCRLDRALSNSMWAERFPSSRCYYLDFEGSDHRPLLSILEPNLKKKRGIFRYDRSMRSNEEISKLVDYAWNAANEDTVEQRLAKCRSAISLWNRKHHTNSQKAIQDEKAKLEKAMSSTDLFITKSSECVEIVAHALTPCISPETSETLIATPTTEEIREALFSIHADKAPGPDGFSASFFQSNWSSVKERVTTEIKEIFTSGIVPRSINRTHVRLIPKIPSPKSVAEYRPIALCNVFYKIISKILIMRLQPILPSIISETQTAYVPGRAISDNVLITHEVLHYLKGSGATKHCSMAVKTDMSKAYDRVEWSFIATVLERFGFHARWINLILHCISMVSYSFLVNGAAQGSVIPQRGIRQGDPLSPFIFILCGEVLSGLCRQAQDIGKLPGIRVSRGSPRLNHLLFADATMFFCKTSQQSCESLMTILQKYEKASGIEKEEGKGKYLGLPESFGRKKKDPFTMIVDRIHQRSVHYSSRFLSSAGKLTMLKSVLSAMPTYSMSCFKLPAGLCKRIQSALTRFWWDSKIGERKMCWLSWDKLTRSKRDGGLGFRDIQSYNDAFLAKLSWRILNQPNCLLSRVLQGKYCRDRHFLNVFLPSSTSHRWRGILIGRDLLLQKLGKAIGNGRSTSLWNDPWLSLTTPTCPVGPTRDQDKTL</sequence>
<dbReference type="SUPFAM" id="SSF56219">
    <property type="entry name" value="DNase I-like"/>
    <property type="match status" value="1"/>
</dbReference>
<dbReference type="InterPro" id="IPR052343">
    <property type="entry name" value="Retrotransposon-Effector_Assoc"/>
</dbReference>
<dbReference type="InterPro" id="IPR043502">
    <property type="entry name" value="DNA/RNA_pol_sf"/>
</dbReference>
<gene>
    <name evidence="3" type="ORF">MERR_LOCUS1206</name>
    <name evidence="2" type="ORF">MERR_LOCUS561</name>
</gene>
<organism evidence="3 4">
    <name type="scientific">Microthlaspi erraticum</name>
    <dbReference type="NCBI Taxonomy" id="1685480"/>
    <lineage>
        <taxon>Eukaryota</taxon>
        <taxon>Viridiplantae</taxon>
        <taxon>Streptophyta</taxon>
        <taxon>Embryophyta</taxon>
        <taxon>Tracheophyta</taxon>
        <taxon>Spermatophyta</taxon>
        <taxon>Magnoliopsida</taxon>
        <taxon>eudicotyledons</taxon>
        <taxon>Gunneridae</taxon>
        <taxon>Pentapetalae</taxon>
        <taxon>rosids</taxon>
        <taxon>malvids</taxon>
        <taxon>Brassicales</taxon>
        <taxon>Brassicaceae</taxon>
        <taxon>Coluteocarpeae</taxon>
        <taxon>Microthlaspi</taxon>
    </lineage>
</organism>
<accession>A0A6D2HFH4</accession>
<dbReference type="SUPFAM" id="SSF56672">
    <property type="entry name" value="DNA/RNA polymerases"/>
    <property type="match status" value="1"/>
</dbReference>
<dbReference type="PANTHER" id="PTHR46890">
    <property type="entry name" value="NON-LTR RETROLELEMENT REVERSE TRANSCRIPTASE-LIKE PROTEIN-RELATED"/>
    <property type="match status" value="1"/>
</dbReference>
<dbReference type="Gene3D" id="3.60.10.10">
    <property type="entry name" value="Endonuclease/exonuclease/phosphatase"/>
    <property type="match status" value="1"/>
</dbReference>
<evidence type="ECO:0000259" key="1">
    <source>
        <dbReference type="PROSITE" id="PS50878"/>
    </source>
</evidence>
<dbReference type="EMBL" id="CACVBM020000044">
    <property type="protein sequence ID" value="CAA7013327.1"/>
    <property type="molecule type" value="Genomic_DNA"/>
</dbReference>
<dbReference type="Proteomes" id="UP000467841">
    <property type="component" value="Unassembled WGS sequence"/>
</dbReference>
<feature type="domain" description="Reverse transcriptase" evidence="1">
    <location>
        <begin position="374"/>
        <end position="642"/>
    </location>
</feature>
<dbReference type="GO" id="GO:0003824">
    <property type="term" value="F:catalytic activity"/>
    <property type="evidence" value="ECO:0007669"/>
    <property type="project" value="InterPro"/>
</dbReference>
<dbReference type="OrthoDB" id="1110142at2759"/>
<protein>
    <recommendedName>
        <fullName evidence="1">Reverse transcriptase domain-containing protein</fullName>
    </recommendedName>
</protein>
<reference evidence="3 4" key="1">
    <citation type="submission" date="2020-01" db="EMBL/GenBank/DDBJ databases">
        <authorList>
            <person name="Mishra B."/>
        </authorList>
    </citation>
    <scope>NUCLEOTIDE SEQUENCE [LARGE SCALE GENOMIC DNA]</scope>
</reference>
<name>A0A6D2HFH4_9BRAS</name>
<dbReference type="Pfam" id="PF03372">
    <property type="entry name" value="Exo_endo_phos"/>
    <property type="match status" value="1"/>
</dbReference>
<dbReference type="PROSITE" id="PS50878">
    <property type="entry name" value="RT_POL"/>
    <property type="match status" value="1"/>
</dbReference>
<dbReference type="InterPro" id="IPR005135">
    <property type="entry name" value="Endo/exonuclease/phosphatase"/>
</dbReference>
<dbReference type="InterPro" id="IPR036691">
    <property type="entry name" value="Endo/exonu/phosph_ase_sf"/>
</dbReference>
<evidence type="ECO:0000313" key="4">
    <source>
        <dbReference type="Proteomes" id="UP000467841"/>
    </source>
</evidence>